<dbReference type="GO" id="GO:0045437">
    <property type="term" value="F:uridine nucleosidase activity"/>
    <property type="evidence" value="ECO:0007669"/>
    <property type="project" value="UniProtKB-ARBA"/>
</dbReference>
<name>A0A1C6IMB1_9FIRM</name>
<dbReference type="EC" id="3.2.-.-" evidence="4"/>
<sequence length="318" mass="34827">MDKRPFIIDCDPGIDDAVAIFLAASCGAFDIRAITSVAGNVDIDLTTRNALDLCHVVGLDTIVARGAARPMMVEPKISVGAHGATGLGTVVLERSPQAEDGRHAWDVIYDEAVKAAGELEIIAMGPLTNLGILLTKYPDAPRYIKKITIMGGSRVYGNSCAYGEYNVWADPLASDIVFRSDIPMVMVGLETIFRAKLTSSDWEDLFAEKNHISEITREILRHKTERGEGIMDRITARSDDPSPLLCDCMTVACVVDPSIAKFERRYVCVETAEGPSRGRTIIDWQNRSGHSRNCEVAVSVDRAGFKAVMQKMFAHYSK</sequence>
<protein>
    <submittedName>
        <fullName evidence="4">Pyrimidine-specific ribonucleoside hydrolase rihA</fullName>
        <ecNumber evidence="4">3.2.-.-</ecNumber>
    </submittedName>
</protein>
<dbReference type="GO" id="GO:0008477">
    <property type="term" value="F:purine nucleosidase activity"/>
    <property type="evidence" value="ECO:0007669"/>
    <property type="project" value="TreeGrafter"/>
</dbReference>
<proteinExistence type="predicted"/>
<keyword evidence="2 4" id="KW-0326">Glycosidase</keyword>
<dbReference type="Pfam" id="PF01156">
    <property type="entry name" value="IU_nuc_hydro"/>
    <property type="match status" value="1"/>
</dbReference>
<evidence type="ECO:0000259" key="3">
    <source>
        <dbReference type="Pfam" id="PF01156"/>
    </source>
</evidence>
<organism evidence="4">
    <name type="scientific">uncultured Anaerotruncus sp</name>
    <dbReference type="NCBI Taxonomy" id="905011"/>
    <lineage>
        <taxon>Bacteria</taxon>
        <taxon>Bacillati</taxon>
        <taxon>Bacillota</taxon>
        <taxon>Clostridia</taxon>
        <taxon>Eubacteriales</taxon>
        <taxon>Oscillospiraceae</taxon>
        <taxon>Anaerotruncus</taxon>
        <taxon>environmental samples</taxon>
    </lineage>
</organism>
<dbReference type="InterPro" id="IPR036452">
    <property type="entry name" value="Ribo_hydro-like"/>
</dbReference>
<keyword evidence="1 4" id="KW-0378">Hydrolase</keyword>
<dbReference type="SUPFAM" id="SSF53590">
    <property type="entry name" value="Nucleoside hydrolase"/>
    <property type="match status" value="1"/>
</dbReference>
<dbReference type="EMBL" id="FMHG01000001">
    <property type="protein sequence ID" value="SCJ70982.1"/>
    <property type="molecule type" value="Genomic_DNA"/>
</dbReference>
<accession>A0A1C6IMB1</accession>
<dbReference type="PANTHER" id="PTHR12304:SF4">
    <property type="entry name" value="URIDINE NUCLEOSIDASE"/>
    <property type="match status" value="1"/>
</dbReference>
<evidence type="ECO:0000313" key="4">
    <source>
        <dbReference type="EMBL" id="SCJ70982.1"/>
    </source>
</evidence>
<dbReference type="PANTHER" id="PTHR12304">
    <property type="entry name" value="INOSINE-URIDINE PREFERRING NUCLEOSIDE HYDROLASE"/>
    <property type="match status" value="1"/>
</dbReference>
<dbReference type="InterPro" id="IPR001910">
    <property type="entry name" value="Inosine/uridine_hydrolase_dom"/>
</dbReference>
<feature type="domain" description="Inosine/uridine-preferring nucleoside hydrolase" evidence="3">
    <location>
        <begin position="7"/>
        <end position="306"/>
    </location>
</feature>
<evidence type="ECO:0000256" key="2">
    <source>
        <dbReference type="ARBA" id="ARBA00023295"/>
    </source>
</evidence>
<dbReference type="InterPro" id="IPR015910">
    <property type="entry name" value="I/U_nuclsd_hydro_CS"/>
</dbReference>
<reference evidence="4" key="1">
    <citation type="submission" date="2015-09" db="EMBL/GenBank/DDBJ databases">
        <authorList>
            <consortium name="Pathogen Informatics"/>
        </authorList>
    </citation>
    <scope>NUCLEOTIDE SEQUENCE</scope>
    <source>
        <strain evidence="4">2789STDY5834896</strain>
    </source>
</reference>
<dbReference type="AlphaFoldDB" id="A0A1C6IMB1"/>
<dbReference type="GO" id="GO:0006152">
    <property type="term" value="P:purine nucleoside catabolic process"/>
    <property type="evidence" value="ECO:0007669"/>
    <property type="project" value="TreeGrafter"/>
</dbReference>
<dbReference type="GO" id="GO:0005829">
    <property type="term" value="C:cytosol"/>
    <property type="evidence" value="ECO:0007669"/>
    <property type="project" value="TreeGrafter"/>
</dbReference>
<dbReference type="Gene3D" id="3.90.245.10">
    <property type="entry name" value="Ribonucleoside hydrolase-like"/>
    <property type="match status" value="1"/>
</dbReference>
<gene>
    <name evidence="4" type="primary">rihA_11</name>
    <name evidence="4" type="ORF">SAMEA3545359_01549</name>
</gene>
<dbReference type="InterPro" id="IPR023186">
    <property type="entry name" value="IUNH"/>
</dbReference>
<dbReference type="PROSITE" id="PS01247">
    <property type="entry name" value="IUNH"/>
    <property type="match status" value="1"/>
</dbReference>
<evidence type="ECO:0000256" key="1">
    <source>
        <dbReference type="ARBA" id="ARBA00022801"/>
    </source>
</evidence>